<keyword evidence="3" id="KW-0234">DNA repair</keyword>
<dbReference type="GO" id="GO:0006302">
    <property type="term" value="P:double-strand break repair"/>
    <property type="evidence" value="ECO:0007669"/>
    <property type="project" value="TreeGrafter"/>
</dbReference>
<dbReference type="EMBL" id="FWDO01000005">
    <property type="protein sequence ID" value="SLM19282.1"/>
    <property type="molecule type" value="Genomic_DNA"/>
</dbReference>
<sequence length="257" mass="28043">MAERNERYRGMFLHAKDTARGDRIVTFLCNEGLLSLFVFGGPKSSLRSAAMPFVSAEIEAYRDKRSEFIKLTGVNILETYEGIQKSFSHMQTASGAAEFVLHTSAFGGEYGQALTMMTALLRELSKIDERHAVLALHVFLWKALMPLGLAPDISTCERCGRSFTGKGALPGRLLMGDRSFLCAGCAEERRQQGFPASAMISFDAETLGCLHAVLQLPYGEAAHLMGSTRPSSNVMAIIESLAESAGEGPLQSLRLFH</sequence>
<name>A0A3P3XSN2_9SPIR</name>
<dbReference type="AlphaFoldDB" id="A0A3P3XSN2"/>
<dbReference type="InterPro" id="IPR012340">
    <property type="entry name" value="NA-bd_OB-fold"/>
</dbReference>
<evidence type="ECO:0000256" key="3">
    <source>
        <dbReference type="ARBA" id="ARBA00023204"/>
    </source>
</evidence>
<dbReference type="PANTHER" id="PTHR33991">
    <property type="entry name" value="DNA REPAIR PROTEIN RECO"/>
    <property type="match status" value="1"/>
</dbReference>
<dbReference type="SUPFAM" id="SSF50249">
    <property type="entry name" value="Nucleic acid-binding proteins"/>
    <property type="match status" value="1"/>
</dbReference>
<protein>
    <recommendedName>
        <fullName evidence="4">DNA replication/recombination mediator RecO N-terminal domain-containing protein</fullName>
    </recommendedName>
</protein>
<evidence type="ECO:0000256" key="2">
    <source>
        <dbReference type="ARBA" id="ARBA00023172"/>
    </source>
</evidence>
<dbReference type="InterPro" id="IPR037278">
    <property type="entry name" value="ARFGAP/RecO"/>
</dbReference>
<dbReference type="GO" id="GO:0043590">
    <property type="term" value="C:bacterial nucleoid"/>
    <property type="evidence" value="ECO:0007669"/>
    <property type="project" value="TreeGrafter"/>
</dbReference>
<keyword evidence="1" id="KW-0227">DNA damage</keyword>
<gene>
    <name evidence="5" type="ORF">SPIRO4BDMA_50797</name>
</gene>
<dbReference type="GO" id="GO:0006310">
    <property type="term" value="P:DNA recombination"/>
    <property type="evidence" value="ECO:0007669"/>
    <property type="project" value="UniProtKB-KW"/>
</dbReference>
<reference evidence="5" key="1">
    <citation type="submission" date="2017-02" db="EMBL/GenBank/DDBJ databases">
        <authorList>
            <person name="Regsiter A."/>
            <person name="William W."/>
        </authorList>
    </citation>
    <scope>NUCLEOTIDE SEQUENCE</scope>
    <source>
        <strain evidence="5">BdmA 4</strain>
    </source>
</reference>
<dbReference type="InterPro" id="IPR003717">
    <property type="entry name" value="RecO"/>
</dbReference>
<dbReference type="InterPro" id="IPR022572">
    <property type="entry name" value="DNA_rep/recomb_RecO_N"/>
</dbReference>
<evidence type="ECO:0000259" key="4">
    <source>
        <dbReference type="Pfam" id="PF11967"/>
    </source>
</evidence>
<dbReference type="Gene3D" id="2.40.50.140">
    <property type="entry name" value="Nucleic acid-binding proteins"/>
    <property type="match status" value="1"/>
</dbReference>
<evidence type="ECO:0000313" key="5">
    <source>
        <dbReference type="EMBL" id="SLM19282.1"/>
    </source>
</evidence>
<dbReference type="PANTHER" id="PTHR33991:SF1">
    <property type="entry name" value="DNA REPAIR PROTEIN RECO"/>
    <property type="match status" value="1"/>
</dbReference>
<organism evidence="5">
    <name type="scientific">uncultured spirochete</name>
    <dbReference type="NCBI Taxonomy" id="156406"/>
    <lineage>
        <taxon>Bacteria</taxon>
        <taxon>Pseudomonadati</taxon>
        <taxon>Spirochaetota</taxon>
        <taxon>Spirochaetia</taxon>
        <taxon>Spirochaetales</taxon>
        <taxon>environmental samples</taxon>
    </lineage>
</organism>
<accession>A0A3P3XSN2</accession>
<dbReference type="Pfam" id="PF02565">
    <property type="entry name" value="RecO_C"/>
    <property type="match status" value="1"/>
</dbReference>
<keyword evidence="2" id="KW-0233">DNA recombination</keyword>
<dbReference type="Pfam" id="PF11967">
    <property type="entry name" value="RecO_N"/>
    <property type="match status" value="1"/>
</dbReference>
<proteinExistence type="predicted"/>
<evidence type="ECO:0000256" key="1">
    <source>
        <dbReference type="ARBA" id="ARBA00022763"/>
    </source>
</evidence>
<feature type="domain" description="DNA replication/recombination mediator RecO N-terminal" evidence="4">
    <location>
        <begin position="6"/>
        <end position="80"/>
    </location>
</feature>
<dbReference type="SUPFAM" id="SSF57863">
    <property type="entry name" value="ArfGap/RecO-like zinc finger"/>
    <property type="match status" value="1"/>
</dbReference>